<feature type="region of interest" description="Disordered" evidence="1">
    <location>
        <begin position="1"/>
        <end position="96"/>
    </location>
</feature>
<dbReference type="EMBL" id="CAJOAY010000161">
    <property type="protein sequence ID" value="CAF3565444.1"/>
    <property type="molecule type" value="Genomic_DNA"/>
</dbReference>
<name>A0A818KSA2_9BILA</name>
<feature type="compositionally biased region" description="Acidic residues" evidence="1">
    <location>
        <begin position="85"/>
        <end position="96"/>
    </location>
</feature>
<sequence>SPSQRFGSITDSKQSLLYDKNKSNSGNPIDRDSSLKFQRSTSPINERRLSHHISSENIRPPSRQSNTSLRKSPINSKQSLKNTYNEDDDDDDVLGF</sequence>
<dbReference type="AlphaFoldDB" id="A0A818KSA2"/>
<evidence type="ECO:0000256" key="1">
    <source>
        <dbReference type="SAM" id="MobiDB-lite"/>
    </source>
</evidence>
<protein>
    <submittedName>
        <fullName evidence="2">Uncharacterized protein</fullName>
    </submittedName>
</protein>
<comment type="caution">
    <text evidence="2">The sequence shown here is derived from an EMBL/GenBank/DDBJ whole genome shotgun (WGS) entry which is preliminary data.</text>
</comment>
<feature type="compositionally biased region" description="Polar residues" evidence="1">
    <location>
        <begin position="62"/>
        <end position="83"/>
    </location>
</feature>
<dbReference type="Proteomes" id="UP000663881">
    <property type="component" value="Unassembled WGS sequence"/>
</dbReference>
<reference evidence="2" key="1">
    <citation type="submission" date="2021-02" db="EMBL/GenBank/DDBJ databases">
        <authorList>
            <person name="Nowell W R."/>
        </authorList>
    </citation>
    <scope>NUCLEOTIDE SEQUENCE</scope>
</reference>
<gene>
    <name evidence="2" type="ORF">OKA104_LOCUS4818</name>
</gene>
<accession>A0A818KSA2</accession>
<feature type="non-terminal residue" evidence="2">
    <location>
        <position position="1"/>
    </location>
</feature>
<evidence type="ECO:0000313" key="3">
    <source>
        <dbReference type="Proteomes" id="UP000663881"/>
    </source>
</evidence>
<evidence type="ECO:0000313" key="2">
    <source>
        <dbReference type="EMBL" id="CAF3565444.1"/>
    </source>
</evidence>
<feature type="compositionally biased region" description="Polar residues" evidence="1">
    <location>
        <begin position="35"/>
        <end position="44"/>
    </location>
</feature>
<proteinExistence type="predicted"/>
<feature type="compositionally biased region" description="Polar residues" evidence="1">
    <location>
        <begin position="1"/>
        <end position="15"/>
    </location>
</feature>
<organism evidence="2 3">
    <name type="scientific">Adineta steineri</name>
    <dbReference type="NCBI Taxonomy" id="433720"/>
    <lineage>
        <taxon>Eukaryota</taxon>
        <taxon>Metazoa</taxon>
        <taxon>Spiralia</taxon>
        <taxon>Gnathifera</taxon>
        <taxon>Rotifera</taxon>
        <taxon>Eurotatoria</taxon>
        <taxon>Bdelloidea</taxon>
        <taxon>Adinetida</taxon>
        <taxon>Adinetidae</taxon>
        <taxon>Adineta</taxon>
    </lineage>
</organism>